<proteinExistence type="inferred from homology"/>
<protein>
    <submittedName>
        <fullName evidence="5">Transcriptional regulator</fullName>
    </submittedName>
</protein>
<gene>
    <name evidence="5" type="ORF">CGZ91_01295</name>
</gene>
<evidence type="ECO:0000313" key="6">
    <source>
        <dbReference type="Proteomes" id="UP000216300"/>
    </source>
</evidence>
<feature type="domain" description="Cell envelope-related transcriptional attenuator" evidence="4">
    <location>
        <begin position="159"/>
        <end position="300"/>
    </location>
</feature>
<dbReference type="EMBL" id="NMVJ01000001">
    <property type="protein sequence ID" value="OYN92174.1"/>
    <property type="molecule type" value="Genomic_DNA"/>
</dbReference>
<keyword evidence="3" id="KW-1133">Transmembrane helix</keyword>
<dbReference type="PANTHER" id="PTHR33392">
    <property type="entry name" value="POLYISOPRENYL-TEICHOIC ACID--PEPTIDOGLYCAN TEICHOIC ACID TRANSFERASE TAGU"/>
    <property type="match status" value="1"/>
</dbReference>
<comment type="caution">
    <text evidence="5">The sequence shown here is derived from an EMBL/GenBank/DDBJ whole genome shotgun (WGS) entry which is preliminary data.</text>
</comment>
<dbReference type="SUPFAM" id="SSF81995">
    <property type="entry name" value="beta-sandwich domain of Sec23/24"/>
    <property type="match status" value="1"/>
</dbReference>
<dbReference type="InterPro" id="IPR004474">
    <property type="entry name" value="LytR_CpsA_psr"/>
</dbReference>
<evidence type="ECO:0000313" key="5">
    <source>
        <dbReference type="EMBL" id="OYN92174.1"/>
    </source>
</evidence>
<keyword evidence="3" id="KW-0812">Transmembrane</keyword>
<dbReference type="NCBIfam" id="TIGR00350">
    <property type="entry name" value="lytR_cpsA_psr"/>
    <property type="match status" value="1"/>
</dbReference>
<comment type="similarity">
    <text evidence="1">Belongs to the LytR/CpsA/Psr (LCP) family.</text>
</comment>
<dbReference type="PANTHER" id="PTHR33392:SF6">
    <property type="entry name" value="POLYISOPRENYL-TEICHOIC ACID--PEPTIDOGLYCAN TEICHOIC ACID TRANSFERASE TAGU"/>
    <property type="match status" value="1"/>
</dbReference>
<sequence>MSAEEIAAYERSTQQGGQQSPHQQSAHKQAPHQQAQYQQPQPAPQPQYQQPQYPQGQYQQPQQAPQQPAPTRTRRTKRRRPLRTFRRVLTTVVVLWLAYLVAVPLLAWNDVERADVGEIENRPPEQPGTAVLFVGSDSREGLSPEQREQLRTGDIEGKRTDTMMLIYRPPQGKSVILSLPRDSFLPIPGHGENKLNAAYAFGGPQLLIETVEQATGIRIDGYVEIGFGGFVNLVDAVDGIEVCLDEPMQEGNWLDIPAGCNTLDGVQALGYARMRKSDPTGDLGRMKRQREVLSKVADKALNPMSVINPVRYWNLAHAGTASLVLSQDTSLPNAVGMVLALMRPDEAHTLMVPISDPNARTSAGSSMIWDEDQAAELFAQIAEGNTEGLERFS</sequence>
<evidence type="ECO:0000256" key="2">
    <source>
        <dbReference type="SAM" id="MobiDB-lite"/>
    </source>
</evidence>
<name>A0A255EL11_9ACTN</name>
<keyword evidence="3" id="KW-0472">Membrane</keyword>
<dbReference type="AlphaFoldDB" id="A0A255EL11"/>
<evidence type="ECO:0000256" key="1">
    <source>
        <dbReference type="ARBA" id="ARBA00006068"/>
    </source>
</evidence>
<evidence type="ECO:0000259" key="4">
    <source>
        <dbReference type="Pfam" id="PF03816"/>
    </source>
</evidence>
<feature type="compositionally biased region" description="Low complexity" evidence="2">
    <location>
        <begin position="14"/>
        <end position="71"/>
    </location>
</feature>
<dbReference type="Pfam" id="PF03816">
    <property type="entry name" value="LytR_cpsA_psr"/>
    <property type="match status" value="1"/>
</dbReference>
<reference evidence="5 6" key="1">
    <citation type="submission" date="2017-07" db="EMBL/GenBank/DDBJ databases">
        <title>Draft whole genome sequences of clinical Proprionibacteriaceae strains.</title>
        <authorList>
            <person name="Bernier A.-M."/>
            <person name="Bernard K."/>
            <person name="Domingo M.-C."/>
        </authorList>
    </citation>
    <scope>NUCLEOTIDE SEQUENCE [LARGE SCALE GENOMIC DNA]</scope>
    <source>
        <strain evidence="5 6">NML 150081</strain>
    </source>
</reference>
<dbReference type="InterPro" id="IPR050922">
    <property type="entry name" value="LytR/CpsA/Psr_CW_biosynth"/>
</dbReference>
<feature type="region of interest" description="Disordered" evidence="2">
    <location>
        <begin position="1"/>
        <end position="82"/>
    </location>
</feature>
<dbReference type="Proteomes" id="UP000216300">
    <property type="component" value="Unassembled WGS sequence"/>
</dbReference>
<feature type="compositionally biased region" description="Basic residues" evidence="2">
    <location>
        <begin position="72"/>
        <end position="82"/>
    </location>
</feature>
<feature type="transmembrane region" description="Helical" evidence="3">
    <location>
        <begin position="88"/>
        <end position="108"/>
    </location>
</feature>
<organism evidence="5 6">
    <name type="scientific">Parenemella sanctibonifatiensis</name>
    <dbReference type="NCBI Taxonomy" id="2016505"/>
    <lineage>
        <taxon>Bacteria</taxon>
        <taxon>Bacillati</taxon>
        <taxon>Actinomycetota</taxon>
        <taxon>Actinomycetes</taxon>
        <taxon>Propionibacteriales</taxon>
        <taxon>Propionibacteriaceae</taxon>
        <taxon>Parenemella</taxon>
    </lineage>
</organism>
<accession>A0A255EL11</accession>
<evidence type="ECO:0000256" key="3">
    <source>
        <dbReference type="SAM" id="Phobius"/>
    </source>
</evidence>
<keyword evidence="6" id="KW-1185">Reference proteome</keyword>
<dbReference type="Gene3D" id="3.40.630.190">
    <property type="entry name" value="LCP protein"/>
    <property type="match status" value="1"/>
</dbReference>